<evidence type="ECO:0000313" key="1">
    <source>
        <dbReference type="EMBL" id="VDO90794.1"/>
    </source>
</evidence>
<reference evidence="1 2" key="1">
    <citation type="submission" date="2018-11" db="EMBL/GenBank/DDBJ databases">
        <authorList>
            <consortium name="Pathogen Informatics"/>
        </authorList>
    </citation>
    <scope>NUCLEOTIDE SEQUENCE [LARGE SCALE GENOMIC DNA]</scope>
    <source>
        <strain evidence="1 2">Zambia</strain>
    </source>
</reference>
<gene>
    <name evidence="1" type="ORF">SMRZ_LOCUS10543</name>
</gene>
<sequence length="55" mass="6282">MQSIIEKCPRKDLTILIGDLNAKVGTDNTGFEDIMNWKREMKMGKDLEICVHSTN</sequence>
<evidence type="ECO:0000313" key="2">
    <source>
        <dbReference type="Proteomes" id="UP000277204"/>
    </source>
</evidence>
<organism evidence="1 2">
    <name type="scientific">Schistosoma margrebowiei</name>
    <dbReference type="NCBI Taxonomy" id="48269"/>
    <lineage>
        <taxon>Eukaryota</taxon>
        <taxon>Metazoa</taxon>
        <taxon>Spiralia</taxon>
        <taxon>Lophotrochozoa</taxon>
        <taxon>Platyhelminthes</taxon>
        <taxon>Trematoda</taxon>
        <taxon>Digenea</taxon>
        <taxon>Strigeidida</taxon>
        <taxon>Schistosomatoidea</taxon>
        <taxon>Schistosomatidae</taxon>
        <taxon>Schistosoma</taxon>
    </lineage>
</organism>
<dbReference type="EMBL" id="UZAI01005504">
    <property type="protein sequence ID" value="VDO90794.1"/>
    <property type="molecule type" value="Genomic_DNA"/>
</dbReference>
<proteinExistence type="predicted"/>
<name>A0A3P8A2U7_9TREM</name>
<protein>
    <recommendedName>
        <fullName evidence="3">Endonuclease/exonuclease/phosphatase domain-containing protein</fullName>
    </recommendedName>
</protein>
<dbReference type="AlphaFoldDB" id="A0A3P8A2U7"/>
<accession>A0A3P8A2U7</accession>
<keyword evidence="2" id="KW-1185">Reference proteome</keyword>
<dbReference type="Proteomes" id="UP000277204">
    <property type="component" value="Unassembled WGS sequence"/>
</dbReference>
<evidence type="ECO:0008006" key="3">
    <source>
        <dbReference type="Google" id="ProtNLM"/>
    </source>
</evidence>